<dbReference type="RefSeq" id="WP_063723324.1">
    <property type="nucleotide sequence ID" value="NZ_CP014926.1"/>
</dbReference>
<name>A0A1B2J2N6_9LACO</name>
<accession>A0A1B2J2N6</accession>
<gene>
    <name evidence="1" type="ORF">AYR63_15565</name>
</gene>
<keyword evidence="1" id="KW-0614">Plasmid</keyword>
<evidence type="ECO:0000313" key="1">
    <source>
        <dbReference type="EMBL" id="ANZ68568.1"/>
    </source>
</evidence>
<reference evidence="1 2" key="1">
    <citation type="submission" date="2016-03" db="EMBL/GenBank/DDBJ databases">
        <title>Pediococcus and Lactobacillus from brewery environment - whole genome sequencing and assembly.</title>
        <authorList>
            <person name="Behr J."/>
            <person name="Geissler A.J."/>
            <person name="Vogel R.F."/>
        </authorList>
    </citation>
    <scope>NUCLEOTIDE SEQUENCE [LARGE SCALE GENOMIC DNA]</scope>
    <source>
        <strain evidence="1 2">TMW 1.1995</strain>
        <plasmid evidence="2">pl11995-2</plasmid>
    </source>
</reference>
<dbReference type="Proteomes" id="UP000093267">
    <property type="component" value="Plasmid pL11995-2"/>
</dbReference>
<sequence length="87" mass="9864">MKLDNSIQQMITKDLVQKMITSMGGQSKSSISNIDSKTLTVLEQLYRELNFRPCSLATSLVHTNRKNDLIDELIRLLGYQSVMSLCN</sequence>
<dbReference type="AlphaFoldDB" id="A0A1B2J2N6"/>
<organism evidence="1 2">
    <name type="scientific">Secundilactobacillus paracollinoides</name>
    <dbReference type="NCBI Taxonomy" id="240427"/>
    <lineage>
        <taxon>Bacteria</taxon>
        <taxon>Bacillati</taxon>
        <taxon>Bacillota</taxon>
        <taxon>Bacilli</taxon>
        <taxon>Lactobacillales</taxon>
        <taxon>Lactobacillaceae</taxon>
        <taxon>Secundilactobacillus</taxon>
    </lineage>
</organism>
<proteinExistence type="predicted"/>
<keyword evidence="2" id="KW-1185">Reference proteome</keyword>
<dbReference type="EMBL" id="CP014926">
    <property type="protein sequence ID" value="ANZ68568.1"/>
    <property type="molecule type" value="Genomic_DNA"/>
</dbReference>
<dbReference type="OrthoDB" id="2296903at2"/>
<protein>
    <submittedName>
        <fullName evidence="1">Uncharacterized protein</fullName>
    </submittedName>
</protein>
<evidence type="ECO:0000313" key="2">
    <source>
        <dbReference type="Proteomes" id="UP000093267"/>
    </source>
</evidence>
<geneLocation type="plasmid" evidence="2">
    <name>pl11995-2</name>
</geneLocation>